<dbReference type="AlphaFoldDB" id="A0ABD1Z4R9"/>
<sequence length="113" mass="12513">MMISAESLKSTCEKLANLVELQQPGGAEDMRLLLVNSWLLNWQVLTGRANSNINVPKLNVTSLLDAALSGTCANWAGGLYETLLAYITAYQKNKKFNLVAILVHTFKYLAIWP</sequence>
<evidence type="ECO:0000313" key="1">
    <source>
        <dbReference type="EMBL" id="KAL2642661.1"/>
    </source>
</evidence>
<evidence type="ECO:0000313" key="2">
    <source>
        <dbReference type="Proteomes" id="UP001605036"/>
    </source>
</evidence>
<accession>A0ABD1Z4R9</accession>
<proteinExistence type="predicted"/>
<reference evidence="1 2" key="1">
    <citation type="submission" date="2024-09" db="EMBL/GenBank/DDBJ databases">
        <title>Chromosome-scale assembly of Riccia fluitans.</title>
        <authorList>
            <person name="Paukszto L."/>
            <person name="Sawicki J."/>
            <person name="Karawczyk K."/>
            <person name="Piernik-Szablinska J."/>
            <person name="Szczecinska M."/>
            <person name="Mazdziarz M."/>
        </authorList>
    </citation>
    <scope>NUCLEOTIDE SEQUENCE [LARGE SCALE GENOMIC DNA]</scope>
    <source>
        <strain evidence="1">Rf_01</strain>
        <tissue evidence="1">Aerial parts of the thallus</tissue>
    </source>
</reference>
<gene>
    <name evidence="1" type="ORF">R1flu_010248</name>
</gene>
<name>A0ABD1Z4R9_9MARC</name>
<comment type="caution">
    <text evidence="1">The sequence shown here is derived from an EMBL/GenBank/DDBJ whole genome shotgun (WGS) entry which is preliminary data.</text>
</comment>
<keyword evidence="2" id="KW-1185">Reference proteome</keyword>
<protein>
    <submittedName>
        <fullName evidence="1">Uncharacterized protein</fullName>
    </submittedName>
</protein>
<organism evidence="1 2">
    <name type="scientific">Riccia fluitans</name>
    <dbReference type="NCBI Taxonomy" id="41844"/>
    <lineage>
        <taxon>Eukaryota</taxon>
        <taxon>Viridiplantae</taxon>
        <taxon>Streptophyta</taxon>
        <taxon>Embryophyta</taxon>
        <taxon>Marchantiophyta</taxon>
        <taxon>Marchantiopsida</taxon>
        <taxon>Marchantiidae</taxon>
        <taxon>Marchantiales</taxon>
        <taxon>Ricciaceae</taxon>
        <taxon>Riccia</taxon>
    </lineage>
</organism>
<dbReference type="EMBL" id="JBHFFA010000002">
    <property type="protein sequence ID" value="KAL2642661.1"/>
    <property type="molecule type" value="Genomic_DNA"/>
</dbReference>
<dbReference type="Proteomes" id="UP001605036">
    <property type="component" value="Unassembled WGS sequence"/>
</dbReference>